<protein>
    <submittedName>
        <fullName evidence="11">Sideroflexin-5</fullName>
    </submittedName>
</protein>
<comment type="subcellular location">
    <subcellularLocation>
        <location evidence="1">Mitochondrion membrane</location>
        <topology evidence="1">Multi-pass membrane protein</topology>
    </subcellularLocation>
</comment>
<dbReference type="EMBL" id="CAICTM010000222">
    <property type="protein sequence ID" value="CAB9505214.1"/>
    <property type="molecule type" value="Genomic_DNA"/>
</dbReference>
<proteinExistence type="inferred from homology"/>
<evidence type="ECO:0000256" key="3">
    <source>
        <dbReference type="ARBA" id="ARBA00022448"/>
    </source>
</evidence>
<evidence type="ECO:0000256" key="4">
    <source>
        <dbReference type="ARBA" id="ARBA00022692"/>
    </source>
</evidence>
<name>A0A9N8DQX0_9STRA</name>
<dbReference type="AlphaFoldDB" id="A0A9N8DQX0"/>
<evidence type="ECO:0000313" key="11">
    <source>
        <dbReference type="EMBL" id="CAB9505214.1"/>
    </source>
</evidence>
<gene>
    <name evidence="11" type="ORF">SEMRO_223_G091350.1</name>
</gene>
<keyword evidence="12" id="KW-1185">Reference proteome</keyword>
<dbReference type="Proteomes" id="UP001153069">
    <property type="component" value="Unassembled WGS sequence"/>
</dbReference>
<dbReference type="GO" id="GO:0015075">
    <property type="term" value="F:monoatomic ion transmembrane transporter activity"/>
    <property type="evidence" value="ECO:0007669"/>
    <property type="project" value="InterPro"/>
</dbReference>
<comment type="similarity">
    <text evidence="2">Belongs to the sideroflexin family.</text>
</comment>
<feature type="transmembrane region" description="Helical" evidence="9">
    <location>
        <begin position="100"/>
        <end position="121"/>
    </location>
</feature>
<feature type="transmembrane region" description="Helical" evidence="9">
    <location>
        <begin position="323"/>
        <end position="344"/>
    </location>
</feature>
<keyword evidence="6 9" id="KW-1133">Transmembrane helix</keyword>
<dbReference type="PANTHER" id="PTHR11153:SF8">
    <property type="entry name" value="SIDEROFLEXIN-1"/>
    <property type="match status" value="1"/>
</dbReference>
<keyword evidence="5" id="KW-0029">Amino-acid transport</keyword>
<keyword evidence="3" id="KW-0813">Transport</keyword>
<feature type="transmembrane region" description="Helical" evidence="9">
    <location>
        <begin position="290"/>
        <end position="311"/>
    </location>
</feature>
<dbReference type="Pfam" id="PF03820">
    <property type="entry name" value="SFXNs"/>
    <property type="match status" value="1"/>
</dbReference>
<evidence type="ECO:0000256" key="9">
    <source>
        <dbReference type="SAM" id="Phobius"/>
    </source>
</evidence>
<dbReference type="GO" id="GO:0140300">
    <property type="term" value="P:serine import into mitochondrion"/>
    <property type="evidence" value="ECO:0007669"/>
    <property type="project" value="TreeGrafter"/>
</dbReference>
<evidence type="ECO:0000256" key="10">
    <source>
        <dbReference type="SAM" id="SignalP"/>
    </source>
</evidence>
<evidence type="ECO:0000256" key="6">
    <source>
        <dbReference type="ARBA" id="ARBA00022989"/>
    </source>
</evidence>
<evidence type="ECO:0000256" key="8">
    <source>
        <dbReference type="ARBA" id="ARBA00023136"/>
    </source>
</evidence>
<feature type="signal peptide" evidence="10">
    <location>
        <begin position="1"/>
        <end position="18"/>
    </location>
</feature>
<evidence type="ECO:0000256" key="2">
    <source>
        <dbReference type="ARBA" id="ARBA00005974"/>
    </source>
</evidence>
<evidence type="ECO:0000256" key="7">
    <source>
        <dbReference type="ARBA" id="ARBA00023128"/>
    </source>
</evidence>
<keyword evidence="7" id="KW-0496">Mitochondrion</keyword>
<organism evidence="11 12">
    <name type="scientific">Seminavis robusta</name>
    <dbReference type="NCBI Taxonomy" id="568900"/>
    <lineage>
        <taxon>Eukaryota</taxon>
        <taxon>Sar</taxon>
        <taxon>Stramenopiles</taxon>
        <taxon>Ochrophyta</taxon>
        <taxon>Bacillariophyta</taxon>
        <taxon>Bacillariophyceae</taxon>
        <taxon>Bacillariophycidae</taxon>
        <taxon>Naviculales</taxon>
        <taxon>Naviculaceae</taxon>
        <taxon>Seminavis</taxon>
    </lineage>
</organism>
<evidence type="ECO:0000256" key="1">
    <source>
        <dbReference type="ARBA" id="ARBA00004225"/>
    </source>
</evidence>
<feature type="transmembrane region" description="Helical" evidence="9">
    <location>
        <begin position="443"/>
        <end position="463"/>
    </location>
</feature>
<comment type="caution">
    <text evidence="11">The sequence shown here is derived from an EMBL/GenBank/DDBJ whole genome shotgun (WGS) entry which is preliminary data.</text>
</comment>
<dbReference type="PANTHER" id="PTHR11153">
    <property type="entry name" value="SIDEROFLEXIN"/>
    <property type="match status" value="1"/>
</dbReference>
<evidence type="ECO:0000256" key="5">
    <source>
        <dbReference type="ARBA" id="ARBA00022970"/>
    </source>
</evidence>
<dbReference type="GO" id="GO:0005743">
    <property type="term" value="C:mitochondrial inner membrane"/>
    <property type="evidence" value="ECO:0007669"/>
    <property type="project" value="TreeGrafter"/>
</dbReference>
<dbReference type="InterPro" id="IPR004686">
    <property type="entry name" value="Mtc"/>
</dbReference>
<sequence>MATVLLLHCSLSLPCCEAFVPSPIIRQHSTSTTSSTALSALQVDVGEQDDKNNKLKFTSADNVNIKLVPVAAASAASAAAMTIIVQQVPSLDLSLHDNPIVLSLVAAVVGVLTVSSATALLDHCMSTSTVYDSQSEQFDQGTFLGRYCKMLFLCDPRLLLYSQEQVRHYQDMAYGNCGSDTSTRSDTSSEHTDCELWHAKRIADSALNSNGDWIPRPFRMSGYLPYNGPICIAMLATAASSSPSTGTLLFWSWLNQSQNALVNFYNRNTGTTSNSNSKTNSTTQVNNAMLQSYAVAVGSALLVAFALSQYVQTHFEGDQAQQLLRMVSFPSAVVASSLNCFFVRSPELKTGVSLMVPVVHTNDTTSTNSDQNDCKLQTVLPGETSLVAASKGVYTTTASRAILQMPTFFIPPMLMSTPMIQQYLQNDPALQLQHDIVNMELPITTFLLLVSFGMGLPACVGFFPQMMTIQASEVEQQYQDLVDPTTGAPYTEFTFNKGL</sequence>
<accession>A0A9N8DQX0</accession>
<reference evidence="11" key="1">
    <citation type="submission" date="2020-06" db="EMBL/GenBank/DDBJ databases">
        <authorList>
            <consortium name="Plant Systems Biology data submission"/>
        </authorList>
    </citation>
    <scope>NUCLEOTIDE SEQUENCE</scope>
    <source>
        <strain evidence="11">D6</strain>
    </source>
</reference>
<dbReference type="OrthoDB" id="6608471at2759"/>
<keyword evidence="10" id="KW-0732">Signal</keyword>
<keyword evidence="4 9" id="KW-0812">Transmembrane</keyword>
<feature type="chain" id="PRO_5040224284" evidence="10">
    <location>
        <begin position="19"/>
        <end position="499"/>
    </location>
</feature>
<keyword evidence="8 9" id="KW-0472">Membrane</keyword>
<evidence type="ECO:0000313" key="12">
    <source>
        <dbReference type="Proteomes" id="UP001153069"/>
    </source>
</evidence>